<dbReference type="Proteomes" id="UP001062846">
    <property type="component" value="Chromosome 8"/>
</dbReference>
<protein>
    <submittedName>
        <fullName evidence="1">Uncharacterized protein</fullName>
    </submittedName>
</protein>
<evidence type="ECO:0000313" key="2">
    <source>
        <dbReference type="Proteomes" id="UP001062846"/>
    </source>
</evidence>
<dbReference type="EMBL" id="CM046395">
    <property type="protein sequence ID" value="KAI8543775.1"/>
    <property type="molecule type" value="Genomic_DNA"/>
</dbReference>
<sequence>MIWVKQLLNQRVTSHMGKRVRRSSLCSKQKMDNHVTDKITHLPKEILIYILSLLPLKEAGRSSVLAHGWRDLWKFTTVLNFDSPQSLRFCGKKCRNRERSKYVTWVNRVLELHQSPYLDGFRVSFDMNRDASHRYIDEWISFAIPKGMRRLEIDFTSYLSGSESRYCLSQKCYSCFKSPHNLSSIKSLNSLTLKDVNVNGELLEFLLSNCPLLEFLCVYGSEHMVNLKVAGPSLRLKHLEIFRCMRLESLEVSAPKLVTFKYFGKKPLFHIRNLPLLSKLYIGGSYQHQVVYALVPFSSHLSCIETLELEICLKGNGEIPPGLEFTSLKRLILNITVGGYNDRSLLGFTSLLEAAPSLHKFTLQSAVLEGIDVFTFLMPYLLSVSVMKLTLLQLLSFHPSMIRVPKVLTPCPHKCLEVVEMIGFTGGTTDLELFTYLIQNAINLEKVIFDPYHPFKGSCEKEKDEARKRAREFGKRLPPGVNSVVL</sequence>
<organism evidence="1 2">
    <name type="scientific">Rhododendron molle</name>
    <name type="common">Chinese azalea</name>
    <name type="synonym">Azalea mollis</name>
    <dbReference type="NCBI Taxonomy" id="49168"/>
    <lineage>
        <taxon>Eukaryota</taxon>
        <taxon>Viridiplantae</taxon>
        <taxon>Streptophyta</taxon>
        <taxon>Embryophyta</taxon>
        <taxon>Tracheophyta</taxon>
        <taxon>Spermatophyta</taxon>
        <taxon>Magnoliopsida</taxon>
        <taxon>eudicotyledons</taxon>
        <taxon>Gunneridae</taxon>
        <taxon>Pentapetalae</taxon>
        <taxon>asterids</taxon>
        <taxon>Ericales</taxon>
        <taxon>Ericaceae</taxon>
        <taxon>Ericoideae</taxon>
        <taxon>Rhodoreae</taxon>
        <taxon>Rhododendron</taxon>
    </lineage>
</organism>
<accession>A0ACC0MS65</accession>
<reference evidence="1" key="1">
    <citation type="submission" date="2022-02" db="EMBL/GenBank/DDBJ databases">
        <title>Plant Genome Project.</title>
        <authorList>
            <person name="Zhang R.-G."/>
        </authorList>
    </citation>
    <scope>NUCLEOTIDE SEQUENCE</scope>
    <source>
        <strain evidence="1">AT1</strain>
    </source>
</reference>
<proteinExistence type="predicted"/>
<gene>
    <name evidence="1" type="ORF">RHMOL_Rhmol08G0244500</name>
</gene>
<evidence type="ECO:0000313" key="1">
    <source>
        <dbReference type="EMBL" id="KAI8543775.1"/>
    </source>
</evidence>
<keyword evidence="2" id="KW-1185">Reference proteome</keyword>
<comment type="caution">
    <text evidence="1">The sequence shown here is derived from an EMBL/GenBank/DDBJ whole genome shotgun (WGS) entry which is preliminary data.</text>
</comment>
<name>A0ACC0MS65_RHOML</name>